<dbReference type="PRINTS" id="PR00143">
    <property type="entry name" value="CITRTSNTHASE"/>
</dbReference>
<dbReference type="KEGG" id="mes:Meso_2391"/>
<evidence type="ECO:0000256" key="1">
    <source>
        <dbReference type="ARBA" id="ARBA00004751"/>
    </source>
</evidence>
<dbReference type="GO" id="GO:0006099">
    <property type="term" value="P:tricarboxylic acid cycle"/>
    <property type="evidence" value="ECO:0007669"/>
    <property type="project" value="UniProtKB-UniPathway"/>
</dbReference>
<protein>
    <recommendedName>
        <fullName evidence="3">citrate synthase (unknown stereospecificity)</fullName>
        <ecNumber evidence="3">2.3.3.16</ecNumber>
    </recommendedName>
</protein>
<comment type="similarity">
    <text evidence="2">Belongs to the citrate synthase family.</text>
</comment>
<dbReference type="EC" id="2.3.3.16" evidence="3"/>
<keyword evidence="4" id="KW-0808">Transferase</keyword>
<evidence type="ECO:0000256" key="3">
    <source>
        <dbReference type="ARBA" id="ARBA00012972"/>
    </source>
</evidence>
<dbReference type="InterPro" id="IPR016143">
    <property type="entry name" value="Citrate_synth-like_sm_a-sub"/>
</dbReference>
<dbReference type="PANTHER" id="PTHR11739">
    <property type="entry name" value="CITRATE SYNTHASE"/>
    <property type="match status" value="1"/>
</dbReference>
<gene>
    <name evidence="5" type="ordered locus">Meso_2391</name>
</gene>
<dbReference type="Gene3D" id="1.10.580.10">
    <property type="entry name" value="Citrate Synthase, domain 1"/>
    <property type="match status" value="1"/>
</dbReference>
<evidence type="ECO:0000256" key="2">
    <source>
        <dbReference type="ARBA" id="ARBA00010566"/>
    </source>
</evidence>
<proteinExistence type="inferred from homology"/>
<dbReference type="Gene3D" id="1.10.230.10">
    <property type="entry name" value="Cytochrome P450-Terp, domain 2"/>
    <property type="match status" value="1"/>
</dbReference>
<accession>Q11FP9</accession>
<dbReference type="CDD" id="cd06102">
    <property type="entry name" value="citrate_synt_like_2"/>
    <property type="match status" value="1"/>
</dbReference>
<dbReference type="GO" id="GO:0005829">
    <property type="term" value="C:cytosol"/>
    <property type="evidence" value="ECO:0007669"/>
    <property type="project" value="TreeGrafter"/>
</dbReference>
<dbReference type="Pfam" id="PF00285">
    <property type="entry name" value="Citrate_synt"/>
    <property type="match status" value="1"/>
</dbReference>
<evidence type="ECO:0000256" key="4">
    <source>
        <dbReference type="ARBA" id="ARBA00022679"/>
    </source>
</evidence>
<dbReference type="STRING" id="266779.Meso_2391"/>
<dbReference type="PANTHER" id="PTHR11739:SF4">
    <property type="entry name" value="CITRATE SYNTHASE, PEROXISOMAL"/>
    <property type="match status" value="1"/>
</dbReference>
<reference evidence="5" key="1">
    <citation type="submission" date="2006-06" db="EMBL/GenBank/DDBJ databases">
        <title>Complete sequence of chromosome of Chelativorans sp. BNC1.</title>
        <authorList>
            <consortium name="US DOE Joint Genome Institute"/>
            <person name="Copeland A."/>
            <person name="Lucas S."/>
            <person name="Lapidus A."/>
            <person name="Barry K."/>
            <person name="Detter J.C."/>
            <person name="Glavina del Rio T."/>
            <person name="Hammon N."/>
            <person name="Israni S."/>
            <person name="Dalin E."/>
            <person name="Tice H."/>
            <person name="Pitluck S."/>
            <person name="Chertkov O."/>
            <person name="Brettin T."/>
            <person name="Bruce D."/>
            <person name="Han C."/>
            <person name="Tapia R."/>
            <person name="Gilna P."/>
            <person name="Schmutz J."/>
            <person name="Larimer F."/>
            <person name="Land M."/>
            <person name="Hauser L."/>
            <person name="Kyrpides N."/>
            <person name="Mikhailova N."/>
            <person name="Richardson P."/>
        </authorList>
    </citation>
    <scope>NUCLEOTIDE SEQUENCE</scope>
    <source>
        <strain evidence="5">BNC1</strain>
    </source>
</reference>
<dbReference type="EMBL" id="CP000390">
    <property type="protein sequence ID" value="ABG63776.1"/>
    <property type="molecule type" value="Genomic_DNA"/>
</dbReference>
<dbReference type="GO" id="GO:0036440">
    <property type="term" value="F:citrate synthase activity"/>
    <property type="evidence" value="ECO:0007669"/>
    <property type="project" value="UniProtKB-EC"/>
</dbReference>
<dbReference type="HOGENOM" id="CLU_025068_1_0_5"/>
<dbReference type="GO" id="GO:0005975">
    <property type="term" value="P:carbohydrate metabolic process"/>
    <property type="evidence" value="ECO:0007669"/>
    <property type="project" value="TreeGrafter"/>
</dbReference>
<evidence type="ECO:0000313" key="5">
    <source>
        <dbReference type="EMBL" id="ABG63776.1"/>
    </source>
</evidence>
<dbReference type="InterPro" id="IPR002020">
    <property type="entry name" value="Citrate_synthase"/>
</dbReference>
<dbReference type="eggNOG" id="COG0372">
    <property type="taxonomic scope" value="Bacteria"/>
</dbReference>
<comment type="pathway">
    <text evidence="1">Carbohydrate metabolism; tricarboxylic acid cycle; isocitrate from oxaloacetate: step 1/2.</text>
</comment>
<dbReference type="SUPFAM" id="SSF48256">
    <property type="entry name" value="Citrate synthase"/>
    <property type="match status" value="1"/>
</dbReference>
<dbReference type="InterPro" id="IPR036969">
    <property type="entry name" value="Citrate_synthase_sf"/>
</dbReference>
<organism evidence="5">
    <name type="scientific">Chelativorans sp. (strain BNC1)</name>
    <dbReference type="NCBI Taxonomy" id="266779"/>
    <lineage>
        <taxon>Bacteria</taxon>
        <taxon>Pseudomonadati</taxon>
        <taxon>Pseudomonadota</taxon>
        <taxon>Alphaproteobacteria</taxon>
        <taxon>Hyphomicrobiales</taxon>
        <taxon>Phyllobacteriaceae</taxon>
        <taxon>Chelativorans</taxon>
    </lineage>
</organism>
<sequence length="391" mass="43078">MTQRLVSSERAAAILGVSRQTLYAYVSRGQIRAEVDPADPRRQLYDARELEAIAARKALGRKPREAAANALDWGLPVLNSALSHISNDTLFYRGIDAIEFSRHATLESTARLLWGCGSTDPFALPFTHAMLQPPHELSLVAKCQFILALHASDLPTIWRRDQRNLWPSAASIVRMLEWAGAGCPIAELPVHEALARHWDRVEAADLFRRALVLVADHELNASTFAARVVASTGGSLAAAVTGGLAALSGPRHGGQIPMVEALFEQARQAGNLRAFIDAKLRLGERLPGFGHPLYLVADPRANELLHWLPEDRFRMELSDVVFELSGHRPNIDFALVGLRHTLGLPQDTALFLFLLGRSVGWIAHALEQHSDGRVIRPRASYVGQRSETIPR</sequence>
<dbReference type="AlphaFoldDB" id="Q11FP9"/>
<dbReference type="UniPathway" id="UPA00223">
    <property type="reaction ID" value="UER00717"/>
</dbReference>
<dbReference type="InterPro" id="IPR016142">
    <property type="entry name" value="Citrate_synth-like_lrg_a-sub"/>
</dbReference>
<name>Q11FP9_CHESB</name>